<dbReference type="PANTHER" id="PTHR47331:SF5">
    <property type="entry name" value="RIBONUCLEASE H"/>
    <property type="match status" value="1"/>
</dbReference>
<proteinExistence type="predicted"/>
<organism evidence="1 2">
    <name type="scientific">Petrolisthes cinctipes</name>
    <name type="common">Flat porcelain crab</name>
    <dbReference type="NCBI Taxonomy" id="88211"/>
    <lineage>
        <taxon>Eukaryota</taxon>
        <taxon>Metazoa</taxon>
        <taxon>Ecdysozoa</taxon>
        <taxon>Arthropoda</taxon>
        <taxon>Crustacea</taxon>
        <taxon>Multicrustacea</taxon>
        <taxon>Malacostraca</taxon>
        <taxon>Eumalacostraca</taxon>
        <taxon>Eucarida</taxon>
        <taxon>Decapoda</taxon>
        <taxon>Pleocyemata</taxon>
        <taxon>Anomura</taxon>
        <taxon>Galatheoidea</taxon>
        <taxon>Porcellanidae</taxon>
        <taxon>Petrolisthes</taxon>
    </lineage>
</organism>
<name>A0AAE1K1D2_PETCI</name>
<dbReference type="EMBL" id="JAWQEG010004465">
    <property type="protein sequence ID" value="KAK3861579.1"/>
    <property type="molecule type" value="Genomic_DNA"/>
</dbReference>
<protein>
    <submittedName>
        <fullName evidence="1">Uncharacterized protein</fullName>
    </submittedName>
</protein>
<dbReference type="PANTHER" id="PTHR47331">
    <property type="entry name" value="PHD-TYPE DOMAIN-CONTAINING PROTEIN"/>
    <property type="match status" value="1"/>
</dbReference>
<accession>A0AAE1K1D2</accession>
<evidence type="ECO:0000313" key="1">
    <source>
        <dbReference type="EMBL" id="KAK3861579.1"/>
    </source>
</evidence>
<dbReference type="InterPro" id="IPR008042">
    <property type="entry name" value="Retrotrans_Pao"/>
</dbReference>
<reference evidence="1" key="1">
    <citation type="submission" date="2023-10" db="EMBL/GenBank/DDBJ databases">
        <title>Genome assemblies of two species of porcelain crab, Petrolisthes cinctipes and Petrolisthes manimaculis (Anomura: Porcellanidae).</title>
        <authorList>
            <person name="Angst P."/>
        </authorList>
    </citation>
    <scope>NUCLEOTIDE SEQUENCE</scope>
    <source>
        <strain evidence="1">PB745_01</strain>
        <tissue evidence="1">Gill</tissue>
    </source>
</reference>
<keyword evidence="2" id="KW-1185">Reference proteome</keyword>
<evidence type="ECO:0000313" key="2">
    <source>
        <dbReference type="Proteomes" id="UP001286313"/>
    </source>
</evidence>
<comment type="caution">
    <text evidence="1">The sequence shown here is derived from an EMBL/GenBank/DDBJ whole genome shotgun (WGS) entry which is preliminary data.</text>
</comment>
<dbReference type="Pfam" id="PF05380">
    <property type="entry name" value="Peptidase_A17"/>
    <property type="match status" value="1"/>
</dbReference>
<dbReference type="Proteomes" id="UP001286313">
    <property type="component" value="Unassembled WGS sequence"/>
</dbReference>
<dbReference type="AlphaFoldDB" id="A0AAE1K1D2"/>
<sequence>MSRGRVSPIKSVTLPRLELIGALLCARLVTFVESALHINVPVCCWTDSTVTLSWVKGEPLKWKSFVRNRVSEIQELTSPSNWRHCPGRDNPADLISRGALAEHLMSSELWLNGPAWLSLPIQHLQHEQQNSNGVENCEEEVVTPCLKVTEAHSSVFEFSRYSGFCKAVNVVAWVLRFIRNCKSKGDKDTG</sequence>
<gene>
    <name evidence="1" type="ORF">Pcinc_032491</name>
</gene>